<accession>A0A3N1KQ98</accession>
<dbReference type="InterPro" id="IPR037481">
    <property type="entry name" value="LacX"/>
</dbReference>
<dbReference type="GO" id="GO:0005975">
    <property type="term" value="P:carbohydrate metabolic process"/>
    <property type="evidence" value="ECO:0007669"/>
    <property type="project" value="InterPro"/>
</dbReference>
<gene>
    <name evidence="1" type="ORF">EDC65_3317</name>
</gene>
<dbReference type="Gene3D" id="2.70.98.10">
    <property type="match status" value="1"/>
</dbReference>
<keyword evidence="2" id="KW-1185">Reference proteome</keyword>
<dbReference type="Pfam" id="PF01263">
    <property type="entry name" value="Aldose_epim"/>
    <property type="match status" value="1"/>
</dbReference>
<name>A0A3N1KQ98_9PROT</name>
<comment type="caution">
    <text evidence="1">The sequence shown here is derived from an EMBL/GenBank/DDBJ whole genome shotgun (WGS) entry which is preliminary data.</text>
</comment>
<dbReference type="InterPro" id="IPR008183">
    <property type="entry name" value="Aldose_1/G6P_1-epimerase"/>
</dbReference>
<evidence type="ECO:0000313" key="1">
    <source>
        <dbReference type="EMBL" id="ROP83973.1"/>
    </source>
</evidence>
<evidence type="ECO:0000313" key="2">
    <source>
        <dbReference type="Proteomes" id="UP000278222"/>
    </source>
</evidence>
<dbReference type="CDD" id="cd09024">
    <property type="entry name" value="Aldose_epim_lacX"/>
    <property type="match status" value="1"/>
</dbReference>
<dbReference type="AlphaFoldDB" id="A0A3N1KQ98"/>
<sequence>MLSRMPNEDLIHLECGPARATIAIRGAEPVAWRVGDVPLLWTADPAWWARTSPILFPVVGWSRGGAVRIDGTAYPMPVHGFAAGSGFTVVDHAADRVRLELTDGDGTRRHYPFAFRLTVEWRLAADRMDGCLTVDNPGERAMPYAVGLHPGFSWPLAGAPRDGHRVVFERVEPGTVPVIAPGGLFSTARRPVPLRDGRVLALDDALFAKDALCFLDAASHHVRFENGQGQAITVASDDFPHLALWSRPGAPFLSVESWTGHGDPVDFSGELIDRPSMRLLAAGASVHHRLSWLWEDGSAP</sequence>
<dbReference type="SUPFAM" id="SSF74650">
    <property type="entry name" value="Galactose mutarotase-like"/>
    <property type="match status" value="1"/>
</dbReference>
<dbReference type="GO" id="GO:0016853">
    <property type="term" value="F:isomerase activity"/>
    <property type="evidence" value="ECO:0007669"/>
    <property type="project" value="InterPro"/>
</dbReference>
<dbReference type="InterPro" id="IPR011013">
    <property type="entry name" value="Gal_mutarotase_sf_dom"/>
</dbReference>
<dbReference type="InterPro" id="IPR014718">
    <property type="entry name" value="GH-type_carb-bd"/>
</dbReference>
<dbReference type="Proteomes" id="UP000278222">
    <property type="component" value="Unassembled WGS sequence"/>
</dbReference>
<reference evidence="1 2" key="1">
    <citation type="submission" date="2018-11" db="EMBL/GenBank/DDBJ databases">
        <title>Genomic Encyclopedia of Type Strains, Phase IV (KMG-IV): sequencing the most valuable type-strain genomes for metagenomic binning, comparative biology and taxonomic classification.</title>
        <authorList>
            <person name="Goeker M."/>
        </authorList>
    </citation>
    <scope>NUCLEOTIDE SEQUENCE [LARGE SCALE GENOMIC DNA]</scope>
    <source>
        <strain evidence="1 2">DSM 5900</strain>
    </source>
</reference>
<dbReference type="GO" id="GO:0030246">
    <property type="term" value="F:carbohydrate binding"/>
    <property type="evidence" value="ECO:0007669"/>
    <property type="project" value="InterPro"/>
</dbReference>
<proteinExistence type="predicted"/>
<dbReference type="EMBL" id="RJKX01000015">
    <property type="protein sequence ID" value="ROP83973.1"/>
    <property type="molecule type" value="Genomic_DNA"/>
</dbReference>
<organism evidence="1 2">
    <name type="scientific">Stella humosa</name>
    <dbReference type="NCBI Taxonomy" id="94"/>
    <lineage>
        <taxon>Bacteria</taxon>
        <taxon>Pseudomonadati</taxon>
        <taxon>Pseudomonadota</taxon>
        <taxon>Alphaproteobacteria</taxon>
        <taxon>Rhodospirillales</taxon>
        <taxon>Stellaceae</taxon>
        <taxon>Stella</taxon>
    </lineage>
</organism>
<protein>
    <submittedName>
        <fullName evidence="1">Galactose mutarotase-like enzyme</fullName>
    </submittedName>
</protein>